<dbReference type="AlphaFoldDB" id="A0A560WEM5"/>
<dbReference type="EMBL" id="VIUW01000002">
    <property type="protein sequence ID" value="TWD15964.1"/>
    <property type="molecule type" value="Genomic_DNA"/>
</dbReference>
<keyword evidence="1" id="KW-1133">Transmembrane helix</keyword>
<proteinExistence type="predicted"/>
<comment type="caution">
    <text evidence="2">The sequence shown here is derived from an EMBL/GenBank/DDBJ whole genome shotgun (WGS) entry which is preliminary data.</text>
</comment>
<dbReference type="Pfam" id="PF05437">
    <property type="entry name" value="AzlD"/>
    <property type="match status" value="1"/>
</dbReference>
<feature type="transmembrane region" description="Helical" evidence="1">
    <location>
        <begin position="33"/>
        <end position="55"/>
    </location>
</feature>
<gene>
    <name evidence="2" type="ORF">FB557_1504</name>
</gene>
<dbReference type="InterPro" id="IPR008407">
    <property type="entry name" value="Brnchd-chn_aa_trnsp_AzlD"/>
</dbReference>
<feature type="transmembrane region" description="Helical" evidence="1">
    <location>
        <begin position="67"/>
        <end position="96"/>
    </location>
</feature>
<reference evidence="2 3" key="1">
    <citation type="submission" date="2019-06" db="EMBL/GenBank/DDBJ databases">
        <title>Sequencing the genomes of 1000 actinobacteria strains.</title>
        <authorList>
            <person name="Klenk H.-P."/>
        </authorList>
    </citation>
    <scope>NUCLEOTIDE SEQUENCE [LARGE SCALE GENOMIC DNA]</scope>
    <source>
        <strain evidence="2 3">DSM 18935</strain>
    </source>
</reference>
<dbReference type="Proteomes" id="UP000315628">
    <property type="component" value="Unassembled WGS sequence"/>
</dbReference>
<evidence type="ECO:0000256" key="1">
    <source>
        <dbReference type="SAM" id="Phobius"/>
    </source>
</evidence>
<dbReference type="RefSeq" id="WP_144856956.1">
    <property type="nucleotide sequence ID" value="NZ_BAAAYT010000001.1"/>
</dbReference>
<evidence type="ECO:0000313" key="3">
    <source>
        <dbReference type="Proteomes" id="UP000315628"/>
    </source>
</evidence>
<name>A0A560WEM5_9MICO</name>
<accession>A0A560WEM5</accession>
<organism evidence="2 3">
    <name type="scientific">Marihabitans asiaticum</name>
    <dbReference type="NCBI Taxonomy" id="415218"/>
    <lineage>
        <taxon>Bacteria</taxon>
        <taxon>Bacillati</taxon>
        <taxon>Actinomycetota</taxon>
        <taxon>Actinomycetes</taxon>
        <taxon>Micrococcales</taxon>
        <taxon>Intrasporangiaceae</taxon>
        <taxon>Marihabitans</taxon>
    </lineage>
</organism>
<protein>
    <submittedName>
        <fullName evidence="2">Branched-subunit amino acid transport protein AzlD</fullName>
    </submittedName>
</protein>
<keyword evidence="3" id="KW-1185">Reference proteome</keyword>
<keyword evidence="1" id="KW-0812">Transmembrane</keyword>
<sequence>MTVLLWIVAASTLAYLTKLSGYLVPHRLLETPAVVRISACMTVGLLSSLVVLNTVADGQQLTPDARFLALGAAALALLLRAPFIVVVLVGALAAALGRLGGLP</sequence>
<keyword evidence="1" id="KW-0472">Membrane</keyword>
<dbReference type="OrthoDB" id="3733498at2"/>
<evidence type="ECO:0000313" key="2">
    <source>
        <dbReference type="EMBL" id="TWD15964.1"/>
    </source>
</evidence>